<dbReference type="InterPro" id="IPR050432">
    <property type="entry name" value="FAD-linked_Oxidoreductases_BP"/>
</dbReference>
<evidence type="ECO:0000259" key="9">
    <source>
        <dbReference type="PROSITE" id="PS51387"/>
    </source>
</evidence>
<dbReference type="Pfam" id="PF01565">
    <property type="entry name" value="FAD_binding_4"/>
    <property type="match status" value="1"/>
</dbReference>
<keyword evidence="11" id="KW-1185">Reference proteome</keyword>
<dbReference type="InterPro" id="IPR036318">
    <property type="entry name" value="FAD-bd_PCMH-like_sf"/>
</dbReference>
<dbReference type="PANTHER" id="PTHR13878">
    <property type="entry name" value="GULONOLACTONE OXIDASE"/>
    <property type="match status" value="1"/>
</dbReference>
<comment type="caution">
    <text evidence="10">The sequence shown here is derived from an EMBL/GenBank/DDBJ whole genome shotgun (WGS) entry which is preliminary data.</text>
</comment>
<dbReference type="Pfam" id="PF04030">
    <property type="entry name" value="ALO"/>
    <property type="match status" value="1"/>
</dbReference>
<organism evidence="10 11">
    <name type="scientific">Saponaria officinalis</name>
    <name type="common">Common soapwort</name>
    <name type="synonym">Lychnis saponaria</name>
    <dbReference type="NCBI Taxonomy" id="3572"/>
    <lineage>
        <taxon>Eukaryota</taxon>
        <taxon>Viridiplantae</taxon>
        <taxon>Streptophyta</taxon>
        <taxon>Embryophyta</taxon>
        <taxon>Tracheophyta</taxon>
        <taxon>Spermatophyta</taxon>
        <taxon>Magnoliopsida</taxon>
        <taxon>eudicotyledons</taxon>
        <taxon>Gunneridae</taxon>
        <taxon>Pentapetalae</taxon>
        <taxon>Caryophyllales</taxon>
        <taxon>Caryophyllaceae</taxon>
        <taxon>Caryophylleae</taxon>
        <taxon>Saponaria</taxon>
    </lineage>
</organism>
<evidence type="ECO:0000256" key="4">
    <source>
        <dbReference type="ARBA" id="ARBA00013121"/>
    </source>
</evidence>
<dbReference type="AlphaFoldDB" id="A0AAW1GJH6"/>
<dbReference type="NCBIfam" id="TIGR01677">
    <property type="entry name" value="pln_FAD_oxido"/>
    <property type="match status" value="1"/>
</dbReference>
<dbReference type="Gene3D" id="3.30.465.10">
    <property type="match status" value="1"/>
</dbReference>
<dbReference type="GO" id="GO:0019853">
    <property type="term" value="P:L-ascorbic acid biosynthetic process"/>
    <property type="evidence" value="ECO:0007669"/>
    <property type="project" value="UniProtKB-KW"/>
</dbReference>
<protein>
    <recommendedName>
        <fullName evidence="4">L-gulonolactone oxidase</fullName>
        <ecNumber evidence="4">1.1.3.8</ecNumber>
    </recommendedName>
</protein>
<comment type="cofactor">
    <cofactor evidence="1">
        <name>FAD</name>
        <dbReference type="ChEBI" id="CHEBI:57692"/>
    </cofactor>
</comment>
<dbReference type="PANTHER" id="PTHR13878:SF67">
    <property type="entry name" value="L-GULONOLACTONE OXIDASE 5"/>
    <property type="match status" value="1"/>
</dbReference>
<comment type="catalytic activity">
    <reaction evidence="8">
        <text>L-gulono-1,4-lactone + O2 = L-ascorbate + H2O2 + H(+)</text>
        <dbReference type="Rhea" id="RHEA:32363"/>
        <dbReference type="ChEBI" id="CHEBI:15378"/>
        <dbReference type="ChEBI" id="CHEBI:15379"/>
        <dbReference type="ChEBI" id="CHEBI:16240"/>
        <dbReference type="ChEBI" id="CHEBI:17587"/>
        <dbReference type="ChEBI" id="CHEBI:38290"/>
        <dbReference type="EC" id="1.1.3.8"/>
    </reaction>
</comment>
<dbReference type="EC" id="1.1.3.8" evidence="4"/>
<gene>
    <name evidence="10" type="ORF">RND81_14G073300</name>
</gene>
<dbReference type="InterPro" id="IPR016169">
    <property type="entry name" value="FAD-bd_PCMH_sub2"/>
</dbReference>
<evidence type="ECO:0000256" key="1">
    <source>
        <dbReference type="ARBA" id="ARBA00001974"/>
    </source>
</evidence>
<dbReference type="InterPro" id="IPR006094">
    <property type="entry name" value="Oxid_FAD_bind_N"/>
</dbReference>
<keyword evidence="6" id="KW-0732">Signal</keyword>
<reference evidence="10" key="1">
    <citation type="submission" date="2024-03" db="EMBL/GenBank/DDBJ databases">
        <title>WGS assembly of Saponaria officinalis var. Norfolk2.</title>
        <authorList>
            <person name="Jenkins J."/>
            <person name="Shu S."/>
            <person name="Grimwood J."/>
            <person name="Barry K."/>
            <person name="Goodstein D."/>
            <person name="Schmutz J."/>
            <person name="Leebens-Mack J."/>
            <person name="Osbourn A."/>
        </authorList>
    </citation>
    <scope>NUCLEOTIDE SEQUENCE [LARGE SCALE GENOMIC DNA]</scope>
    <source>
        <strain evidence="10">JIC</strain>
    </source>
</reference>
<evidence type="ECO:0000256" key="7">
    <source>
        <dbReference type="ARBA" id="ARBA00023002"/>
    </source>
</evidence>
<dbReference type="InterPro" id="IPR016167">
    <property type="entry name" value="FAD-bd_PCMH_sub1"/>
</dbReference>
<proteinExistence type="inferred from homology"/>
<dbReference type="InterPro" id="IPR016166">
    <property type="entry name" value="FAD-bd_PCMH"/>
</dbReference>
<evidence type="ECO:0000256" key="8">
    <source>
        <dbReference type="ARBA" id="ARBA00048083"/>
    </source>
</evidence>
<dbReference type="GO" id="GO:0003885">
    <property type="term" value="F:D-arabinono-1,4-lactone oxidase activity"/>
    <property type="evidence" value="ECO:0007669"/>
    <property type="project" value="InterPro"/>
</dbReference>
<dbReference type="GO" id="GO:0071949">
    <property type="term" value="F:FAD binding"/>
    <property type="evidence" value="ECO:0007669"/>
    <property type="project" value="InterPro"/>
</dbReference>
<dbReference type="PROSITE" id="PS51387">
    <property type="entry name" value="FAD_PCMH"/>
    <property type="match status" value="1"/>
</dbReference>
<dbReference type="SUPFAM" id="SSF56176">
    <property type="entry name" value="FAD-binding/transporter-associated domain-like"/>
    <property type="match status" value="1"/>
</dbReference>
<dbReference type="Gene3D" id="3.30.43.10">
    <property type="entry name" value="Uridine Diphospho-n-acetylenolpyruvylglucosamine Reductase, domain 2"/>
    <property type="match status" value="1"/>
</dbReference>
<feature type="domain" description="FAD-binding PCMH-type" evidence="9">
    <location>
        <begin position="69"/>
        <end position="258"/>
    </location>
</feature>
<accession>A0AAW1GJH6</accession>
<evidence type="ECO:0000256" key="3">
    <source>
        <dbReference type="ARBA" id="ARBA00005466"/>
    </source>
</evidence>
<name>A0AAW1GJH6_SAPOF</name>
<evidence type="ECO:0000256" key="6">
    <source>
        <dbReference type="ARBA" id="ARBA00022729"/>
    </source>
</evidence>
<keyword evidence="5" id="KW-0060">Ascorbate biosynthesis</keyword>
<dbReference type="InterPro" id="IPR007173">
    <property type="entry name" value="ALO_C"/>
</dbReference>
<sequence>MSLDECIWINTKRYNKISSILRVTVIISSYLILWCQVVRCVPPEEPVKCSNGNSNCVITNGYGSFPDRSSCRAADVVFPVNEDQIISYVRDATKIKRKIKVVTKYGHSFPKLVCPDGEDGLIISTKNLNKTLKVDTVQQTMTVQTGMTLEQFKDEAAKAGLALPHSPYWAGVTVGVGDGFVKVRKVGVGDEDLQAVKVSLGVLGVISQVTFKLQPLFKRNITYKTTKDDIDLGDKALTFGQQHEFGDITWLPSQRKVIYRIDDRVPVSTPGNGVYDFTSLRSIPKSLLESARAAEDVEQSLGLDTVRCTDAKVATKALLHGAFGLTNNGFNFTGYPVIGYQNDIQSYAGYLKDHNRLSYCGWDPRINGKFYYDDGFTIPLTKVKGFIQDIKQLVNKIPTSFCGVDMYGGILMRYVTASPAYLGKDEDGIDFDIIYYRSRLPLGPRLFGDVTDEIEQMAVFKYNATPHWGKNRNVAFIDVIKKYKDGRKFLKVKETYDPLGLFSNKWTDQILGLNGDVIVKQVGCAREGLCVCADDVDCGPGYGCQGVVFGLAYLLGWGSEDVSGHFPGNLTGFVSILKSVGVRSLWMQVAFSSTIYYIWAERNHRIFLGNELDADAVISRIKFHVSVRLLYRGKGPYDEIVDALNA</sequence>
<dbReference type="InterPro" id="IPR010030">
    <property type="entry name" value="GULO_Plant"/>
</dbReference>
<evidence type="ECO:0000256" key="5">
    <source>
        <dbReference type="ARBA" id="ARBA00022644"/>
    </source>
</evidence>
<dbReference type="GO" id="GO:0016020">
    <property type="term" value="C:membrane"/>
    <property type="evidence" value="ECO:0007669"/>
    <property type="project" value="InterPro"/>
</dbReference>
<dbReference type="EMBL" id="JBDFQZ010000014">
    <property type="protein sequence ID" value="KAK9664847.1"/>
    <property type="molecule type" value="Genomic_DNA"/>
</dbReference>
<dbReference type="Proteomes" id="UP001443914">
    <property type="component" value="Unassembled WGS sequence"/>
</dbReference>
<comment type="pathway">
    <text evidence="2">Cofactor biosynthesis; L-ascorbate biosynthesis.</text>
</comment>
<keyword evidence="7" id="KW-0560">Oxidoreductase</keyword>
<dbReference type="GO" id="GO:0050105">
    <property type="term" value="F:L-gulonolactone oxidase activity"/>
    <property type="evidence" value="ECO:0007669"/>
    <property type="project" value="UniProtKB-EC"/>
</dbReference>
<evidence type="ECO:0000313" key="11">
    <source>
        <dbReference type="Proteomes" id="UP001443914"/>
    </source>
</evidence>
<evidence type="ECO:0000256" key="2">
    <source>
        <dbReference type="ARBA" id="ARBA00005147"/>
    </source>
</evidence>
<evidence type="ECO:0000313" key="10">
    <source>
        <dbReference type="EMBL" id="KAK9664847.1"/>
    </source>
</evidence>
<comment type="similarity">
    <text evidence="3">Belongs to the oxygen-dependent FAD-linked oxidoreductase family.</text>
</comment>